<keyword evidence="1" id="KW-0677">Repeat</keyword>
<gene>
    <name evidence="5" type="ORF">KFE25_007350</name>
</gene>
<evidence type="ECO:0000256" key="4">
    <source>
        <dbReference type="SAM" id="MobiDB-lite"/>
    </source>
</evidence>
<evidence type="ECO:0000313" key="5">
    <source>
        <dbReference type="EMBL" id="KAG8468832.1"/>
    </source>
</evidence>
<dbReference type="PROSITE" id="PS50297">
    <property type="entry name" value="ANK_REP_REGION"/>
    <property type="match status" value="3"/>
</dbReference>
<feature type="region of interest" description="Disordered" evidence="4">
    <location>
        <begin position="184"/>
        <end position="203"/>
    </location>
</feature>
<reference evidence="5" key="1">
    <citation type="submission" date="2021-05" db="EMBL/GenBank/DDBJ databases">
        <title>The genome of the haptophyte Pavlova lutheri (Diacronema luteri, Pavlovales) - a model for lipid biosynthesis in eukaryotic algae.</title>
        <authorList>
            <person name="Hulatt C.J."/>
            <person name="Posewitz M.C."/>
        </authorList>
    </citation>
    <scope>NUCLEOTIDE SEQUENCE</scope>
    <source>
        <strain evidence="5">NIVA-4/92</strain>
    </source>
</reference>
<dbReference type="PANTHER" id="PTHR24171:SF8">
    <property type="entry name" value="BRCA1-ASSOCIATED RING DOMAIN PROTEIN 1"/>
    <property type="match status" value="1"/>
</dbReference>
<evidence type="ECO:0000313" key="6">
    <source>
        <dbReference type="Proteomes" id="UP000751190"/>
    </source>
</evidence>
<dbReference type="Gene3D" id="1.25.40.20">
    <property type="entry name" value="Ankyrin repeat-containing domain"/>
    <property type="match status" value="1"/>
</dbReference>
<dbReference type="InterPro" id="IPR036770">
    <property type="entry name" value="Ankyrin_rpt-contain_sf"/>
</dbReference>
<organism evidence="5 6">
    <name type="scientific">Diacronema lutheri</name>
    <name type="common">Unicellular marine alga</name>
    <name type="synonym">Monochrysis lutheri</name>
    <dbReference type="NCBI Taxonomy" id="2081491"/>
    <lineage>
        <taxon>Eukaryota</taxon>
        <taxon>Haptista</taxon>
        <taxon>Haptophyta</taxon>
        <taxon>Pavlovophyceae</taxon>
        <taxon>Pavlovales</taxon>
        <taxon>Pavlovaceae</taxon>
        <taxon>Diacronema</taxon>
    </lineage>
</organism>
<name>A0A8J6CBK0_DIALT</name>
<dbReference type="SMART" id="SM00248">
    <property type="entry name" value="ANK"/>
    <property type="match status" value="3"/>
</dbReference>
<feature type="repeat" description="ANK" evidence="3">
    <location>
        <begin position="42"/>
        <end position="74"/>
    </location>
</feature>
<proteinExistence type="predicted"/>
<keyword evidence="6" id="KW-1185">Reference proteome</keyword>
<dbReference type="SUPFAM" id="SSF48403">
    <property type="entry name" value="Ankyrin repeat"/>
    <property type="match status" value="1"/>
</dbReference>
<dbReference type="PROSITE" id="PS50088">
    <property type="entry name" value="ANK_REPEAT"/>
    <property type="match status" value="3"/>
</dbReference>
<accession>A0A8J6CBK0</accession>
<comment type="caution">
    <text evidence="5">The sequence shown here is derived from an EMBL/GenBank/DDBJ whole genome shotgun (WGS) entry which is preliminary data.</text>
</comment>
<evidence type="ECO:0000256" key="1">
    <source>
        <dbReference type="ARBA" id="ARBA00022737"/>
    </source>
</evidence>
<dbReference type="Proteomes" id="UP000751190">
    <property type="component" value="Unassembled WGS sequence"/>
</dbReference>
<keyword evidence="2 3" id="KW-0040">ANK repeat</keyword>
<dbReference type="AlphaFoldDB" id="A0A8J6CBK0"/>
<dbReference type="InterPro" id="IPR002110">
    <property type="entry name" value="Ankyrin_rpt"/>
</dbReference>
<dbReference type="GO" id="GO:0004842">
    <property type="term" value="F:ubiquitin-protein transferase activity"/>
    <property type="evidence" value="ECO:0007669"/>
    <property type="project" value="TreeGrafter"/>
</dbReference>
<protein>
    <submittedName>
        <fullName evidence="5">Uncharacterized protein</fullName>
    </submittedName>
</protein>
<feature type="repeat" description="ANK" evidence="3">
    <location>
        <begin position="75"/>
        <end position="107"/>
    </location>
</feature>
<dbReference type="EMBL" id="JAGTXO010000003">
    <property type="protein sequence ID" value="KAG8468832.1"/>
    <property type="molecule type" value="Genomic_DNA"/>
</dbReference>
<dbReference type="GO" id="GO:0085020">
    <property type="term" value="P:protein K6-linked ubiquitination"/>
    <property type="evidence" value="ECO:0007669"/>
    <property type="project" value="TreeGrafter"/>
</dbReference>
<dbReference type="PANTHER" id="PTHR24171">
    <property type="entry name" value="ANKYRIN REPEAT DOMAIN-CONTAINING PROTEIN 39-RELATED"/>
    <property type="match status" value="1"/>
</dbReference>
<dbReference type="OrthoDB" id="194358at2759"/>
<sequence length="330" mass="33126">MDVDVPPDVERMLVLAEAGDCAGFAAHLDSGVGLAIDAHNAEGETALHLGCLYGHEPIVAACLARGANVNAIDEDCSTPAHNACAGGFVEIVRALIAAGAELHATDSDGDTPLHAACNGDHRDVAFLLAAHGASVTATNRSGRAPPALAERTDVRDACAHGAAEFVARPHTGAPGGRRLLKAKRPAEVAGAASGQDEGAGATAVAAAATFMPPPPPRPPSGPTLGAIGRRPSCVDMAPLPVDDASAPGAASAWPEVAPGGLGGFELPPEVLQRVLHDPEMAAALADPQLLGPMRAVLAEPSLLQRVCAESPQLASLLARLVALSEGSGAE</sequence>
<evidence type="ECO:0000256" key="3">
    <source>
        <dbReference type="PROSITE-ProRule" id="PRU00023"/>
    </source>
</evidence>
<evidence type="ECO:0000256" key="2">
    <source>
        <dbReference type="ARBA" id="ARBA00023043"/>
    </source>
</evidence>
<feature type="repeat" description="ANK" evidence="3">
    <location>
        <begin position="108"/>
        <end position="140"/>
    </location>
</feature>
<dbReference type="Pfam" id="PF12796">
    <property type="entry name" value="Ank_2"/>
    <property type="match status" value="1"/>
</dbReference>